<evidence type="ECO:0000313" key="2">
    <source>
        <dbReference type="EMBL" id="MDU0372896.1"/>
    </source>
</evidence>
<reference evidence="2 3" key="1">
    <citation type="submission" date="2023-10" db="EMBL/GenBank/DDBJ databases">
        <title>Hymenobacter endophyticus sp. nov., an isolate from the leaf tissues of wheat.</title>
        <authorList>
            <person name="Dai Y."/>
        </authorList>
    </citation>
    <scope>NUCLEOTIDE SEQUENCE [LARGE SCALE GENOMIC DNA]</scope>
    <source>
        <strain evidence="2 3">ZK17L-C2</strain>
    </source>
</reference>
<gene>
    <name evidence="2" type="ORF">ROI90_20995</name>
</gene>
<evidence type="ECO:0000313" key="3">
    <source>
        <dbReference type="Proteomes" id="UP001250698"/>
    </source>
</evidence>
<name>A0ABU3TNE4_9BACT</name>
<organism evidence="2 3">
    <name type="scientific">Hymenobacter endophyticus</name>
    <dbReference type="NCBI Taxonomy" id="3076335"/>
    <lineage>
        <taxon>Bacteria</taxon>
        <taxon>Pseudomonadati</taxon>
        <taxon>Bacteroidota</taxon>
        <taxon>Cytophagia</taxon>
        <taxon>Cytophagales</taxon>
        <taxon>Hymenobacteraceae</taxon>
        <taxon>Hymenobacter</taxon>
    </lineage>
</organism>
<sequence length="161" mass="17396">MSRQQLIPAGTTSEFRTQDAPGRSWPCPAEAYAFFLGQLEQLRPAEQVGAWCIAPDGAVTPQPAEAGGITVEHLVKWLDCHELYMQPVTTGPLNGWWLVVQEGAGTREWNYPALPLNAVGSALILPAHKVGKVGQPLLHGTVVVVEPQQWKLGSKKGLIAV</sequence>
<keyword evidence="3" id="KW-1185">Reference proteome</keyword>
<feature type="compositionally biased region" description="Polar residues" evidence="1">
    <location>
        <begin position="1"/>
        <end position="15"/>
    </location>
</feature>
<evidence type="ECO:0000256" key="1">
    <source>
        <dbReference type="SAM" id="MobiDB-lite"/>
    </source>
</evidence>
<accession>A0ABU3TNE4</accession>
<dbReference type="RefSeq" id="WP_316000248.1">
    <property type="nucleotide sequence ID" value="NZ_JAWDJT010000025.1"/>
</dbReference>
<feature type="region of interest" description="Disordered" evidence="1">
    <location>
        <begin position="1"/>
        <end position="22"/>
    </location>
</feature>
<protein>
    <submittedName>
        <fullName evidence="2">Uncharacterized protein</fullName>
    </submittedName>
</protein>
<dbReference type="EMBL" id="JAWDJT010000025">
    <property type="protein sequence ID" value="MDU0372896.1"/>
    <property type="molecule type" value="Genomic_DNA"/>
</dbReference>
<proteinExistence type="predicted"/>
<dbReference type="Proteomes" id="UP001250698">
    <property type="component" value="Unassembled WGS sequence"/>
</dbReference>
<comment type="caution">
    <text evidence="2">The sequence shown here is derived from an EMBL/GenBank/DDBJ whole genome shotgun (WGS) entry which is preliminary data.</text>
</comment>